<dbReference type="InterPro" id="IPR012944">
    <property type="entry name" value="SusD_RagB_dom"/>
</dbReference>
<evidence type="ECO:0000313" key="8">
    <source>
        <dbReference type="EMBL" id="MFH6767501.1"/>
    </source>
</evidence>
<accession>A0ABW7ML05</accession>
<evidence type="ECO:0000313" key="9">
    <source>
        <dbReference type="Proteomes" id="UP001610104"/>
    </source>
</evidence>
<dbReference type="InterPro" id="IPR011990">
    <property type="entry name" value="TPR-like_helical_dom_sf"/>
</dbReference>
<dbReference type="Pfam" id="PF14322">
    <property type="entry name" value="SusD-like_3"/>
    <property type="match status" value="1"/>
</dbReference>
<comment type="subcellular location">
    <subcellularLocation>
        <location evidence="1">Cell outer membrane</location>
    </subcellularLocation>
</comment>
<keyword evidence="4" id="KW-0472">Membrane</keyword>
<reference evidence="8 9" key="1">
    <citation type="submission" date="2024-02" db="EMBL/GenBank/DDBJ databases">
        <title>A Gaetbulibacter species isolated from tidal flats and genomic insights of their niches.</title>
        <authorList>
            <person name="Ye Y."/>
        </authorList>
    </citation>
    <scope>NUCLEOTIDE SEQUENCE [LARGE SCALE GENOMIC DNA]</scope>
    <source>
        <strain evidence="8 9">KEM-8</strain>
    </source>
</reference>
<evidence type="ECO:0000256" key="3">
    <source>
        <dbReference type="ARBA" id="ARBA00022729"/>
    </source>
</evidence>
<dbReference type="RefSeq" id="WP_395436798.1">
    <property type="nucleotide sequence ID" value="NZ_JBAWKC010000001.1"/>
</dbReference>
<dbReference type="InterPro" id="IPR033985">
    <property type="entry name" value="SusD-like_N"/>
</dbReference>
<dbReference type="PROSITE" id="PS51257">
    <property type="entry name" value="PROKAR_LIPOPROTEIN"/>
    <property type="match status" value="1"/>
</dbReference>
<dbReference type="Gene3D" id="1.25.40.390">
    <property type="match status" value="1"/>
</dbReference>
<keyword evidence="3" id="KW-0732">Signal</keyword>
<comment type="similarity">
    <text evidence="2">Belongs to the SusD family.</text>
</comment>
<protein>
    <submittedName>
        <fullName evidence="8">RagB/SusD family nutrient uptake outer membrane protein</fullName>
    </submittedName>
</protein>
<dbReference type="EMBL" id="JBAWKC010000001">
    <property type="protein sequence ID" value="MFH6767501.1"/>
    <property type="molecule type" value="Genomic_DNA"/>
</dbReference>
<evidence type="ECO:0000256" key="2">
    <source>
        <dbReference type="ARBA" id="ARBA00006275"/>
    </source>
</evidence>
<evidence type="ECO:0000256" key="1">
    <source>
        <dbReference type="ARBA" id="ARBA00004442"/>
    </source>
</evidence>
<proteinExistence type="inferred from homology"/>
<dbReference type="Proteomes" id="UP001610104">
    <property type="component" value="Unassembled WGS sequence"/>
</dbReference>
<evidence type="ECO:0000256" key="5">
    <source>
        <dbReference type="ARBA" id="ARBA00023237"/>
    </source>
</evidence>
<dbReference type="Pfam" id="PF07980">
    <property type="entry name" value="SusD_RagB"/>
    <property type="match status" value="1"/>
</dbReference>
<evidence type="ECO:0000259" key="6">
    <source>
        <dbReference type="Pfam" id="PF07980"/>
    </source>
</evidence>
<feature type="domain" description="SusD-like N-terminal" evidence="7">
    <location>
        <begin position="33"/>
        <end position="232"/>
    </location>
</feature>
<keyword evidence="9" id="KW-1185">Reference proteome</keyword>
<evidence type="ECO:0000256" key="4">
    <source>
        <dbReference type="ARBA" id="ARBA00023136"/>
    </source>
</evidence>
<dbReference type="SUPFAM" id="SSF48452">
    <property type="entry name" value="TPR-like"/>
    <property type="match status" value="1"/>
</dbReference>
<organism evidence="8 9">
    <name type="scientific">Gaetbulibacter aquiaggeris</name>
    <dbReference type="NCBI Taxonomy" id="1735373"/>
    <lineage>
        <taxon>Bacteria</taxon>
        <taxon>Pseudomonadati</taxon>
        <taxon>Bacteroidota</taxon>
        <taxon>Flavobacteriia</taxon>
        <taxon>Flavobacteriales</taxon>
        <taxon>Flavobacteriaceae</taxon>
        <taxon>Gaetbulibacter</taxon>
    </lineage>
</organism>
<gene>
    <name evidence="8" type="ORF">V8G56_02040</name>
</gene>
<comment type="caution">
    <text evidence="8">The sequence shown here is derived from an EMBL/GenBank/DDBJ whole genome shotgun (WGS) entry which is preliminary data.</text>
</comment>
<feature type="domain" description="RagB/SusD" evidence="6">
    <location>
        <begin position="339"/>
        <end position="514"/>
    </location>
</feature>
<name>A0ABW7ML05_9FLAO</name>
<evidence type="ECO:0000259" key="7">
    <source>
        <dbReference type="Pfam" id="PF14322"/>
    </source>
</evidence>
<keyword evidence="5" id="KW-0998">Cell outer membrane</keyword>
<sequence length="516" mass="57422">MKKYNIKNEKWTRPLCIVLLLVITTIFGCADLEENPAESILSPDVLNSEETLKAAVSGMYKTMQNGVMWSAYFIAGYGGDDITTHSATNKIGFRESDWRRQTPTSERLIDNGGGSYGASYDVIRVANSIIENKDNIVNGTQEGINRLVGEAYFLRAFSYLHLTRTFGQVPIVDLNTSISELQKASFLEIYELMESDLQMAETLLPNVYPGIPVVGARPNKGTAKAYLAKLYLHWAGFPIKDNGKYAEAAAKAKEVIDNEGAYGFGLTTNYRGLWTAANRFKQNESVFAMIFCNTCGVGYANRTTGRLGTPAVAGGWGETFGEITFYNDMEANAIANGTEQRFHDTYSDDVLPRGSRPDASDWENFSDEPHPIFRKIVGGNYAETINTTANDLNRYFMRYAEVLLTYAEASARAGSSTADAWEALNRVRRRAGATVDITSGDLVELAFQERGWELAGEYERWHDLVRTERVVEFLQKRSPDERVDVVNNILPATSGPYLYFSPIPQVEIDLAPQLGN</sequence>